<sequence length="76" mass="8712">MPVTPFVMDSLFETELNTEPDGTVRRDEEGVEITRSVSCFLLCWSKKHFSESTDYYLTKEGTMTEEDLAGLERLKA</sequence>
<organism evidence="1 2">
    <name type="scientific">Trifolium medium</name>
    <dbReference type="NCBI Taxonomy" id="97028"/>
    <lineage>
        <taxon>Eukaryota</taxon>
        <taxon>Viridiplantae</taxon>
        <taxon>Streptophyta</taxon>
        <taxon>Embryophyta</taxon>
        <taxon>Tracheophyta</taxon>
        <taxon>Spermatophyta</taxon>
        <taxon>Magnoliopsida</taxon>
        <taxon>eudicotyledons</taxon>
        <taxon>Gunneridae</taxon>
        <taxon>Pentapetalae</taxon>
        <taxon>rosids</taxon>
        <taxon>fabids</taxon>
        <taxon>Fabales</taxon>
        <taxon>Fabaceae</taxon>
        <taxon>Papilionoideae</taxon>
        <taxon>50 kb inversion clade</taxon>
        <taxon>NPAAA clade</taxon>
        <taxon>Hologalegina</taxon>
        <taxon>IRL clade</taxon>
        <taxon>Trifolieae</taxon>
        <taxon>Trifolium</taxon>
    </lineage>
</organism>
<proteinExistence type="predicted"/>
<dbReference type="EMBL" id="LXQA010322550">
    <property type="protein sequence ID" value="MCI43831.1"/>
    <property type="molecule type" value="Genomic_DNA"/>
</dbReference>
<comment type="caution">
    <text evidence="1">The sequence shown here is derived from an EMBL/GenBank/DDBJ whole genome shotgun (WGS) entry which is preliminary data.</text>
</comment>
<feature type="non-terminal residue" evidence="1">
    <location>
        <position position="76"/>
    </location>
</feature>
<keyword evidence="2" id="KW-1185">Reference proteome</keyword>
<protein>
    <submittedName>
        <fullName evidence="1">Uncharacterized protein</fullName>
    </submittedName>
</protein>
<evidence type="ECO:0000313" key="2">
    <source>
        <dbReference type="Proteomes" id="UP000265520"/>
    </source>
</evidence>
<dbReference type="AlphaFoldDB" id="A0A392S4K9"/>
<name>A0A392S4K9_9FABA</name>
<evidence type="ECO:0000313" key="1">
    <source>
        <dbReference type="EMBL" id="MCI43831.1"/>
    </source>
</evidence>
<dbReference type="Proteomes" id="UP000265520">
    <property type="component" value="Unassembled WGS sequence"/>
</dbReference>
<accession>A0A392S4K9</accession>
<reference evidence="1 2" key="1">
    <citation type="journal article" date="2018" name="Front. Plant Sci.">
        <title>Red Clover (Trifolium pratense) and Zigzag Clover (T. medium) - A Picture of Genomic Similarities and Differences.</title>
        <authorList>
            <person name="Dluhosova J."/>
            <person name="Istvanek J."/>
            <person name="Nedelnik J."/>
            <person name="Repkova J."/>
        </authorList>
    </citation>
    <scope>NUCLEOTIDE SEQUENCE [LARGE SCALE GENOMIC DNA]</scope>
    <source>
        <strain evidence="2">cv. 10/8</strain>
        <tissue evidence="1">Leaf</tissue>
    </source>
</reference>